<evidence type="ECO:0000313" key="2">
    <source>
        <dbReference type="Proteomes" id="UP000005435"/>
    </source>
</evidence>
<dbReference type="EMBL" id="CP003065">
    <property type="protein sequence ID" value="AEV69997.1"/>
    <property type="molecule type" value="Genomic_DNA"/>
</dbReference>
<dbReference type="AlphaFoldDB" id="G8LYK9"/>
<dbReference type="RefSeq" id="WP_014256523.1">
    <property type="nucleotide sequence ID" value="NC_016627.1"/>
</dbReference>
<dbReference type="eggNOG" id="ENOG502Z968">
    <property type="taxonomic scope" value="Bacteria"/>
</dbReference>
<dbReference type="STRING" id="720554.Clocl_3518"/>
<reference evidence="2" key="1">
    <citation type="submission" date="2011-12" db="EMBL/GenBank/DDBJ databases">
        <title>Complete sequence of Clostridium clariflavum DSM 19732.</title>
        <authorList>
            <consortium name="US DOE Joint Genome Institute"/>
            <person name="Lucas S."/>
            <person name="Han J."/>
            <person name="Lapidus A."/>
            <person name="Cheng J.-F."/>
            <person name="Goodwin L."/>
            <person name="Pitluck S."/>
            <person name="Peters L."/>
            <person name="Teshima H."/>
            <person name="Detter J.C."/>
            <person name="Han C."/>
            <person name="Tapia R."/>
            <person name="Land M."/>
            <person name="Hauser L."/>
            <person name="Kyrpides N."/>
            <person name="Ivanova N."/>
            <person name="Pagani I."/>
            <person name="Kitzmiller T."/>
            <person name="Lynd L."/>
            <person name="Izquierdo J."/>
            <person name="Woyke T."/>
        </authorList>
    </citation>
    <scope>NUCLEOTIDE SEQUENCE [LARGE SCALE GENOMIC DNA]</scope>
    <source>
        <strain evidence="2">DSM 19732 / NBRC 101661 / EBR45</strain>
    </source>
</reference>
<name>G8LYK9_ACECE</name>
<reference evidence="1 2" key="2">
    <citation type="journal article" date="2012" name="Stand. Genomic Sci.">
        <title>Complete Genome Sequence of Clostridium clariflavum DSM 19732.</title>
        <authorList>
            <person name="Izquierdo J.A."/>
            <person name="Goodwin L."/>
            <person name="Davenport K.W."/>
            <person name="Teshima H."/>
            <person name="Bruce D."/>
            <person name="Detter C."/>
            <person name="Tapia R."/>
            <person name="Han S."/>
            <person name="Land M."/>
            <person name="Hauser L."/>
            <person name="Jeffries C.D."/>
            <person name="Han J."/>
            <person name="Pitluck S."/>
            <person name="Nolan M."/>
            <person name="Chen A."/>
            <person name="Huntemann M."/>
            <person name="Mavromatis K."/>
            <person name="Mikhailova N."/>
            <person name="Liolios K."/>
            <person name="Woyke T."/>
            <person name="Lynd L.R."/>
        </authorList>
    </citation>
    <scope>NUCLEOTIDE SEQUENCE [LARGE SCALE GENOMIC DNA]</scope>
    <source>
        <strain evidence="2">DSM 19732 / NBRC 101661 / EBR45</strain>
    </source>
</reference>
<dbReference type="HOGENOM" id="CLU_038544_0_0_9"/>
<keyword evidence="2" id="KW-1185">Reference proteome</keyword>
<evidence type="ECO:0000313" key="1">
    <source>
        <dbReference type="EMBL" id="AEV69997.1"/>
    </source>
</evidence>
<gene>
    <name evidence="1" type="ordered locus">Clocl_3518</name>
</gene>
<dbReference type="SUPFAM" id="SSF48371">
    <property type="entry name" value="ARM repeat"/>
    <property type="match status" value="1"/>
</dbReference>
<dbReference type="KEGG" id="ccl:Clocl_3518"/>
<dbReference type="Proteomes" id="UP000005435">
    <property type="component" value="Chromosome"/>
</dbReference>
<accession>G8LYK9</accession>
<organism evidence="1 2">
    <name type="scientific">Acetivibrio clariflavus (strain DSM 19732 / NBRC 101661 / EBR45)</name>
    <name type="common">Clostridium clariflavum</name>
    <dbReference type="NCBI Taxonomy" id="720554"/>
    <lineage>
        <taxon>Bacteria</taxon>
        <taxon>Bacillati</taxon>
        <taxon>Bacillota</taxon>
        <taxon>Clostridia</taxon>
        <taxon>Eubacteriales</taxon>
        <taxon>Oscillospiraceae</taxon>
        <taxon>Acetivibrio</taxon>
    </lineage>
</organism>
<dbReference type="InterPro" id="IPR016024">
    <property type="entry name" value="ARM-type_fold"/>
</dbReference>
<dbReference type="OrthoDB" id="8402552at2"/>
<sequence length="507" mass="58004">MSEQSIYSVICESINSEGKLPHNFWLPFNETPPNKLSFMPGAKDGIEIFHMNLKNPDKVVKKIVKLLKDEWKKNSSKSQGKISELLQNYGTLSIIDSVLESIRESSKDINIANMFEYACQLAFNTSDEELVKLGIGLLGLLDLSNEQDTVDKLLKLALYEEFTLYVVVAVLNYQNGNDILFRIAQKVDGWGKIHTVMRLEPATDEIREWILRKGCANAIVDAYLGLECANKGDLIGALRGNSIDDELFEGISIIIDALLDEGPADGISVYEHAEEALQRYLSIASERTLTIIQFWRILNLKQWLEDAQLANRDELIKMCDGIVCRDSWQNMILEILKNPDDSNFRYATDIARKLNMNVSELIFNAVKKEPVKHFGYLYLVYKNPRYAKELTKIYENILPLDDMATGMGDFLFAKNFSQEHNCLDFVLQELKNYPQLGEKLVKTALKSPVVRERNGACRVLEEWCKKLNQNLQNISPDLFSLLKEIEKIEVNADTKEKMKNLLKNKWL</sequence>
<protein>
    <submittedName>
        <fullName evidence="1">Uncharacterized protein</fullName>
    </submittedName>
</protein>
<proteinExistence type="predicted"/>